<dbReference type="PANTHER" id="PTHR38037:SF2">
    <property type="entry name" value="ATP-DEPENDENT ZINC PROTEASE DOMAIN-CONTAINING PROTEIN-RELATED"/>
    <property type="match status" value="1"/>
</dbReference>
<feature type="domain" description="Retropepsin-like aspartic endopeptidase" evidence="3">
    <location>
        <begin position="84"/>
        <end position="217"/>
    </location>
</feature>
<proteinExistence type="predicted"/>
<sequence length="219" mass="24393">MTPKQKLLVALMAGSLVACANTNTTTTDNKKPESQVEVAEPEVAPESKVEVDEPEVKPTPEVEKPKPVVKPKPALLTTADGKLILGEREWVYFPGLDKSFKSRVDTGATTSSISAVDLEAFERDGKDWVKFKIGHDDTLSEVLEVPVERWVRIKQASSEEFDRRPVVLGWVQIGELKEKTPFTLTDRSHLDHPVLLGRSFFNDVAVVDVSKEYVQPKVK</sequence>
<organism evidence="4">
    <name type="scientific">Vibrio tapetis</name>
    <dbReference type="NCBI Taxonomy" id="52443"/>
    <lineage>
        <taxon>Bacteria</taxon>
        <taxon>Pseudomonadati</taxon>
        <taxon>Pseudomonadota</taxon>
        <taxon>Gammaproteobacteria</taxon>
        <taxon>Vibrionales</taxon>
        <taxon>Vibrionaceae</taxon>
        <taxon>Vibrio</taxon>
    </lineage>
</organism>
<dbReference type="Pfam" id="PF05618">
    <property type="entry name" value="Zn_protease"/>
    <property type="match status" value="1"/>
</dbReference>
<dbReference type="PANTHER" id="PTHR38037">
    <property type="entry name" value="ZN_PROTEASE DOMAIN-CONTAINING PROTEIN"/>
    <property type="match status" value="1"/>
</dbReference>
<feature type="region of interest" description="Disordered" evidence="1">
    <location>
        <begin position="21"/>
        <end position="68"/>
    </location>
</feature>
<dbReference type="Gene3D" id="2.40.70.10">
    <property type="entry name" value="Acid Proteases"/>
    <property type="match status" value="1"/>
</dbReference>
<evidence type="ECO:0000259" key="3">
    <source>
        <dbReference type="Pfam" id="PF05618"/>
    </source>
</evidence>
<keyword evidence="4" id="KW-0449">Lipoprotein</keyword>
<evidence type="ECO:0000256" key="1">
    <source>
        <dbReference type="SAM" id="MobiDB-lite"/>
    </source>
</evidence>
<feature type="compositionally biased region" description="Basic and acidic residues" evidence="1">
    <location>
        <begin position="45"/>
        <end position="66"/>
    </location>
</feature>
<reference evidence="4" key="1">
    <citation type="journal article" date="2014" name="PLoS ONE">
        <title>Characterization of the secretomes of two vibrios pathogenic to mollusks.</title>
        <authorList>
            <person name="Madec S."/>
            <person name="Pichereau V."/>
            <person name="Jacq A."/>
            <person name="Paillard M."/>
            <person name="Boisset C."/>
            <person name="Guerard F."/>
            <person name="Paillard C."/>
            <person name="Nicolas J.L."/>
        </authorList>
    </citation>
    <scope>NUCLEOTIDE SEQUENCE</scope>
    <source>
        <strain evidence="4">CECT4600</strain>
    </source>
</reference>
<feature type="chain" id="PRO_5001973873" evidence="2">
    <location>
        <begin position="21"/>
        <end position="219"/>
    </location>
</feature>
<feature type="signal peptide" evidence="2">
    <location>
        <begin position="1"/>
        <end position="20"/>
    </location>
</feature>
<dbReference type="InterPro" id="IPR008503">
    <property type="entry name" value="Asp_endopeptidase"/>
</dbReference>
<evidence type="ECO:0000256" key="2">
    <source>
        <dbReference type="SAM" id="SignalP"/>
    </source>
</evidence>
<evidence type="ECO:0000313" key="4">
    <source>
        <dbReference type="EMBL" id="AIY26236.1"/>
    </source>
</evidence>
<dbReference type="PROSITE" id="PS51257">
    <property type="entry name" value="PROKAR_LIPOPROTEIN"/>
    <property type="match status" value="1"/>
</dbReference>
<dbReference type="InterPro" id="IPR021109">
    <property type="entry name" value="Peptidase_aspartic_dom_sf"/>
</dbReference>
<protein>
    <submittedName>
        <fullName evidence="4">Conserved lipoprotein</fullName>
    </submittedName>
</protein>
<dbReference type="EMBL" id="KM596663">
    <property type="protein sequence ID" value="AIY26236.1"/>
    <property type="molecule type" value="Genomic_DNA"/>
</dbReference>
<keyword evidence="2" id="KW-0732">Signal</keyword>
<name>A0A0A1E9Z7_9VIBR</name>
<dbReference type="AlphaFoldDB" id="A0A0A1E9Z7"/>
<dbReference type="SUPFAM" id="SSF50630">
    <property type="entry name" value="Acid proteases"/>
    <property type="match status" value="1"/>
</dbReference>
<accession>A0A0A1E9Z7</accession>
<feature type="compositionally biased region" description="Low complexity" evidence="1">
    <location>
        <begin position="35"/>
        <end position="44"/>
    </location>
</feature>